<dbReference type="InterPro" id="IPR029058">
    <property type="entry name" value="AB_hydrolase_fold"/>
</dbReference>
<organism evidence="3 4">
    <name type="scientific">Paenalcaligenes hominis</name>
    <dbReference type="NCBI Taxonomy" id="643674"/>
    <lineage>
        <taxon>Bacteria</taxon>
        <taxon>Pseudomonadati</taxon>
        <taxon>Pseudomonadota</taxon>
        <taxon>Betaproteobacteria</taxon>
        <taxon>Burkholderiales</taxon>
        <taxon>Alcaligenaceae</taxon>
        <taxon>Paenalcaligenes</taxon>
    </lineage>
</organism>
<evidence type="ECO:0000259" key="2">
    <source>
        <dbReference type="Pfam" id="PF00326"/>
    </source>
</evidence>
<dbReference type="EMBL" id="CP019697">
    <property type="protein sequence ID" value="AQS51633.1"/>
    <property type="molecule type" value="Genomic_DNA"/>
</dbReference>
<proteinExistence type="predicted"/>
<dbReference type="InterPro" id="IPR050300">
    <property type="entry name" value="GDXG_lipolytic_enzyme"/>
</dbReference>
<evidence type="ECO:0000313" key="3">
    <source>
        <dbReference type="EMBL" id="AQS51633.1"/>
    </source>
</evidence>
<accession>A0A1U9K0P2</accession>
<dbReference type="KEGG" id="phn:PAEH1_08780"/>
<dbReference type="InterPro" id="IPR001375">
    <property type="entry name" value="Peptidase_S9_cat"/>
</dbReference>
<dbReference type="SUPFAM" id="SSF53474">
    <property type="entry name" value="alpha/beta-Hydrolases"/>
    <property type="match status" value="1"/>
</dbReference>
<evidence type="ECO:0000313" key="4">
    <source>
        <dbReference type="Proteomes" id="UP000189369"/>
    </source>
</evidence>
<dbReference type="AlphaFoldDB" id="A0A1U9K0P2"/>
<reference evidence="3 4" key="1">
    <citation type="submission" date="2017-01" db="EMBL/GenBank/DDBJ databases">
        <title>Complete Genome Sequence of Paenalcaligenes hominis, Isolated from a paraplegic Patient with neurogenic bladder.</title>
        <authorList>
            <person name="Mukhopadhyay R."/>
            <person name="Joaquin J."/>
            <person name="Hogue R."/>
            <person name="Kilaru A."/>
            <person name="Jospin G."/>
            <person name="Mars K."/>
            <person name="Eisen J.A."/>
            <person name="Chaturvedi V."/>
        </authorList>
    </citation>
    <scope>NUCLEOTIDE SEQUENCE [LARGE SCALE GENOMIC DNA]</scope>
    <source>
        <strain evidence="3 4">15S00501</strain>
    </source>
</reference>
<dbReference type="GO" id="GO:0006508">
    <property type="term" value="P:proteolysis"/>
    <property type="evidence" value="ECO:0007669"/>
    <property type="project" value="InterPro"/>
</dbReference>
<name>A0A1U9K0P2_9BURK</name>
<sequence length="238" mass="26707">MQTTATSIAYGSHSEQHYEWYEPLAKGPPKGVIVLVHGGFWRQPHTLVQMHPLADFFLAQGWAVANLEYRRGNCGGDWPHILEDVLQGFQSVRQHMQQRQLRGPLVGIGHSVGGQLVLLAAQEQDYVIALAPVTDVSRTAQEDLGESAAQAFFGARLDEVAMAASPIHQLSSQCPILVVHGEDDQRVPLQHSIDYIQALKEQNLKTEFWSIPNLDHFYIIDPHCDIWPKVLDYLDQTI</sequence>
<feature type="domain" description="Peptidase S9 prolyl oligopeptidase catalytic" evidence="2">
    <location>
        <begin position="83"/>
        <end position="218"/>
    </location>
</feature>
<dbReference type="PANTHER" id="PTHR48081">
    <property type="entry name" value="AB HYDROLASE SUPERFAMILY PROTEIN C4A8.06C"/>
    <property type="match status" value="1"/>
</dbReference>
<dbReference type="Pfam" id="PF00326">
    <property type="entry name" value="Peptidase_S9"/>
    <property type="match status" value="1"/>
</dbReference>
<dbReference type="OrthoDB" id="9771666at2"/>
<dbReference type="GO" id="GO:0008236">
    <property type="term" value="F:serine-type peptidase activity"/>
    <property type="evidence" value="ECO:0007669"/>
    <property type="project" value="InterPro"/>
</dbReference>
<protein>
    <recommendedName>
        <fullName evidence="2">Peptidase S9 prolyl oligopeptidase catalytic domain-containing protein</fullName>
    </recommendedName>
</protein>
<gene>
    <name evidence="3" type="ORF">PAEH1_08780</name>
</gene>
<keyword evidence="1" id="KW-0378">Hydrolase</keyword>
<dbReference type="Proteomes" id="UP000189369">
    <property type="component" value="Chromosome"/>
</dbReference>
<evidence type="ECO:0000256" key="1">
    <source>
        <dbReference type="ARBA" id="ARBA00022801"/>
    </source>
</evidence>
<dbReference type="Gene3D" id="3.40.50.1820">
    <property type="entry name" value="alpha/beta hydrolase"/>
    <property type="match status" value="1"/>
</dbReference>